<reference evidence="1 2" key="1">
    <citation type="journal article" date="2014" name="Nature">
        <title>Sequential evolution of bacterial morphology by co-option of a developmental regulator.</title>
        <authorList>
            <person name="Jiang C."/>
            <person name="Brown P.J."/>
            <person name="Ducret A."/>
            <person name="Brun Y.V."/>
        </authorList>
    </citation>
    <scope>NUCLEOTIDE SEQUENCE [LARGE SCALE GENOMIC DNA]</scope>
    <source>
        <strain evidence="1 2">DSM 16100</strain>
    </source>
</reference>
<evidence type="ECO:0000313" key="2">
    <source>
        <dbReference type="Proteomes" id="UP000017837"/>
    </source>
</evidence>
<dbReference type="Pfam" id="PF00491">
    <property type="entry name" value="Arginase"/>
    <property type="match status" value="1"/>
</dbReference>
<proteinExistence type="predicted"/>
<dbReference type="EMBL" id="AWGB01000043">
    <property type="protein sequence ID" value="ESQ87598.1"/>
    <property type="molecule type" value="Genomic_DNA"/>
</dbReference>
<dbReference type="Gene3D" id="3.40.800.10">
    <property type="entry name" value="Ureohydrolase domain"/>
    <property type="match status" value="1"/>
</dbReference>
<keyword evidence="2" id="KW-1185">Reference proteome</keyword>
<dbReference type="InterPro" id="IPR023696">
    <property type="entry name" value="Ureohydrolase_dom_sf"/>
</dbReference>
<dbReference type="AlphaFoldDB" id="V4R849"/>
<organism evidence="1 2">
    <name type="scientific">Asticcacaulis benevestitus DSM 16100 = ATCC BAA-896</name>
    <dbReference type="NCBI Taxonomy" id="1121022"/>
    <lineage>
        <taxon>Bacteria</taxon>
        <taxon>Pseudomonadati</taxon>
        <taxon>Pseudomonadota</taxon>
        <taxon>Alphaproteobacteria</taxon>
        <taxon>Caulobacterales</taxon>
        <taxon>Caulobacteraceae</taxon>
        <taxon>Asticcacaulis</taxon>
    </lineage>
</organism>
<dbReference type="STRING" id="1121022.GCA_000376105_03730"/>
<dbReference type="RefSeq" id="WP_018083412.1">
    <property type="nucleotide sequence ID" value="NZ_AQWM01000031.1"/>
</dbReference>
<gene>
    <name evidence="1" type="ORF">ABENE_17175</name>
</gene>
<evidence type="ECO:0008006" key="3">
    <source>
        <dbReference type="Google" id="ProtNLM"/>
    </source>
</evidence>
<dbReference type="Proteomes" id="UP000017837">
    <property type="component" value="Unassembled WGS sequence"/>
</dbReference>
<protein>
    <recommendedName>
        <fullName evidence="3">Arginase</fullName>
    </recommendedName>
</protein>
<dbReference type="OrthoDB" id="8770139at2"/>
<dbReference type="PATRIC" id="fig|1121022.4.peg.3504"/>
<name>V4R849_9CAUL</name>
<dbReference type="eggNOG" id="COG0010">
    <property type="taxonomic scope" value="Bacteria"/>
</dbReference>
<dbReference type="InterPro" id="IPR006035">
    <property type="entry name" value="Ureohydrolase"/>
</dbReference>
<accession>V4R849</accession>
<dbReference type="GO" id="GO:0016813">
    <property type="term" value="F:hydrolase activity, acting on carbon-nitrogen (but not peptide) bonds, in linear amidines"/>
    <property type="evidence" value="ECO:0007669"/>
    <property type="project" value="UniProtKB-ARBA"/>
</dbReference>
<sequence length="308" mass="33819">MSVALLDLDDAFEDQAPFVEAASNDGLTRLDLRDIGPGLRLWARPTALEGLRSRLAAGLGSGPRLVFMGSGDFHHVSTLLIERAVCLAPERPMSVIHFDNHPDWVRFSPGLHCGSWAAKVARLSGVRQVLTIGLCSQDVDDDGRKGADLTVVREGLLIPFPLRAGNKEERVIAGRPVPSIEALGDPLFLDRIQTLTGNDDLYITIDKDVLSPFDANTNWDQGELRLDRLLGWIERMTQGKRLRGADVTGDASKPVYGPGAFAALRKWGEASLDQPMWKPLSVDAHYRNSLTNRALSALIHPRVMRYAA</sequence>
<evidence type="ECO:0000313" key="1">
    <source>
        <dbReference type="EMBL" id="ESQ87598.1"/>
    </source>
</evidence>
<dbReference type="SUPFAM" id="SSF52768">
    <property type="entry name" value="Arginase/deacetylase"/>
    <property type="match status" value="1"/>
</dbReference>
<dbReference type="GO" id="GO:0046872">
    <property type="term" value="F:metal ion binding"/>
    <property type="evidence" value="ECO:0007669"/>
    <property type="project" value="InterPro"/>
</dbReference>
<comment type="caution">
    <text evidence="1">The sequence shown here is derived from an EMBL/GenBank/DDBJ whole genome shotgun (WGS) entry which is preliminary data.</text>
</comment>